<sequence>MSIQPRDNKVSPTTRARARSRVPPTTKPSTANMPEIRLFEGTTIQNARNAVIIIFIGRQEQLTEALLAQIVARERAAQQNKEASKVQSSGEAEDPVQQA</sequence>
<evidence type="ECO:0000256" key="1">
    <source>
        <dbReference type="SAM" id="MobiDB-lite"/>
    </source>
</evidence>
<dbReference type="AlphaFoldDB" id="A0A8S0XF05"/>
<keyword evidence="3" id="KW-1185">Reference proteome</keyword>
<reference evidence="2 3" key="1">
    <citation type="submission" date="2020-01" db="EMBL/GenBank/DDBJ databases">
        <authorList>
            <person name="Gupta K D."/>
        </authorList>
    </citation>
    <scope>NUCLEOTIDE SEQUENCE [LARGE SCALE GENOMIC DNA]</scope>
</reference>
<dbReference type="EMBL" id="CACVBS010000029">
    <property type="protein sequence ID" value="CAA7260339.1"/>
    <property type="molecule type" value="Genomic_DNA"/>
</dbReference>
<feature type="compositionally biased region" description="Polar residues" evidence="1">
    <location>
        <begin position="1"/>
        <end position="14"/>
    </location>
</feature>
<organism evidence="2 3">
    <name type="scientific">Cyclocybe aegerita</name>
    <name type="common">Black poplar mushroom</name>
    <name type="synonym">Agrocybe aegerita</name>
    <dbReference type="NCBI Taxonomy" id="1973307"/>
    <lineage>
        <taxon>Eukaryota</taxon>
        <taxon>Fungi</taxon>
        <taxon>Dikarya</taxon>
        <taxon>Basidiomycota</taxon>
        <taxon>Agaricomycotina</taxon>
        <taxon>Agaricomycetes</taxon>
        <taxon>Agaricomycetidae</taxon>
        <taxon>Agaricales</taxon>
        <taxon>Agaricineae</taxon>
        <taxon>Bolbitiaceae</taxon>
        <taxon>Cyclocybe</taxon>
    </lineage>
</organism>
<dbReference type="Proteomes" id="UP000467700">
    <property type="component" value="Unassembled WGS sequence"/>
</dbReference>
<accession>A0A8S0XF05</accession>
<evidence type="ECO:0000313" key="3">
    <source>
        <dbReference type="Proteomes" id="UP000467700"/>
    </source>
</evidence>
<feature type="compositionally biased region" description="Polar residues" evidence="1">
    <location>
        <begin position="77"/>
        <end position="90"/>
    </location>
</feature>
<gene>
    <name evidence="2" type="ORF">AAE3_LOCUS2679</name>
</gene>
<comment type="caution">
    <text evidence="2">The sequence shown here is derived from an EMBL/GenBank/DDBJ whole genome shotgun (WGS) entry which is preliminary data.</text>
</comment>
<feature type="region of interest" description="Disordered" evidence="1">
    <location>
        <begin position="76"/>
        <end position="99"/>
    </location>
</feature>
<protein>
    <submittedName>
        <fullName evidence="2">Uncharacterized protein</fullName>
    </submittedName>
</protein>
<evidence type="ECO:0000313" key="2">
    <source>
        <dbReference type="EMBL" id="CAA7260339.1"/>
    </source>
</evidence>
<name>A0A8S0XF05_CYCAE</name>
<proteinExistence type="predicted"/>
<feature type="region of interest" description="Disordered" evidence="1">
    <location>
        <begin position="1"/>
        <end position="34"/>
    </location>
</feature>
<dbReference type="OrthoDB" id="10416731at2759"/>